<dbReference type="RefSeq" id="WP_026594621.1">
    <property type="nucleotide sequence ID" value="NZ_CP031560.1"/>
</dbReference>
<accession>A0AAP6VF82</accession>
<evidence type="ECO:0000256" key="2">
    <source>
        <dbReference type="ARBA" id="ARBA00022969"/>
    </source>
</evidence>
<name>A0AAP6VF82_9GAMM</name>
<gene>
    <name evidence="4" type="ORF">D5077_10150</name>
    <name evidence="3" type="ORF">DF213_03125</name>
</gene>
<evidence type="ECO:0000313" key="4">
    <source>
        <dbReference type="EMBL" id="RJL73143.1"/>
    </source>
</evidence>
<sequence>MLHITDDLHPTIYSSPIVLNVTPAPAMQRGYGLQTEQDQPLHFKTLFNVEAKYIPQALTISRVFQNALTSTLSFDTPKAIDVAHAAGLTIDHIIDFHVASDSPEKTIAIVSDHIDDVIGGSVSDSFKNKILDSIKTGFLNLNRNSESAWIFWSKESSNSTSYNYNLLFAIQQNQRLIAIPLGMLVNVDVSEEKVLFITISSHACYAVNLDGLKVSQALSG</sequence>
<dbReference type="GO" id="GO:0030435">
    <property type="term" value="P:sporulation resulting in formation of a cellular spore"/>
    <property type="evidence" value="ECO:0007669"/>
    <property type="project" value="UniProtKB-KW"/>
</dbReference>
<dbReference type="AlphaFoldDB" id="A0AAP6VF82"/>
<dbReference type="Proteomes" id="UP000245055">
    <property type="component" value="Unassembled WGS sequence"/>
</dbReference>
<dbReference type="Pfam" id="PF01338">
    <property type="entry name" value="Bac_thur_toxin"/>
    <property type="match status" value="1"/>
</dbReference>
<dbReference type="Proteomes" id="UP000266633">
    <property type="component" value="Unassembled WGS sequence"/>
</dbReference>
<keyword evidence="2" id="KW-0749">Sporulation</keyword>
<proteinExistence type="inferred from homology"/>
<reference evidence="4 6" key="2">
    <citation type="submission" date="2018-09" db="EMBL/GenBank/DDBJ databases">
        <title>Phylogenetic diversity of Pectobacterium and Dickeya strains causing blackleg disease of potato in Morocco.</title>
        <authorList>
            <person name="Oulghazi S."/>
            <person name="Moumni M."/>
            <person name="Faure D."/>
        </authorList>
    </citation>
    <scope>NUCLEOTIDE SEQUENCE [LARGE SCALE GENOMIC DNA]</scope>
    <source>
        <strain evidence="4 6">S4.16.03.LID</strain>
    </source>
</reference>
<evidence type="ECO:0000313" key="6">
    <source>
        <dbReference type="Proteomes" id="UP000266633"/>
    </source>
</evidence>
<comment type="caution">
    <text evidence="3">The sequence shown here is derived from an EMBL/GenBank/DDBJ whole genome shotgun (WGS) entry which is preliminary data.</text>
</comment>
<dbReference type="EMBL" id="QZDO01000031">
    <property type="protein sequence ID" value="RJL73143.1"/>
    <property type="molecule type" value="Genomic_DNA"/>
</dbReference>
<keyword evidence="6" id="KW-1185">Reference proteome</keyword>
<organism evidence="3 5">
    <name type="scientific">Dickeya dianthicola</name>
    <dbReference type="NCBI Taxonomy" id="204039"/>
    <lineage>
        <taxon>Bacteria</taxon>
        <taxon>Pseudomonadati</taxon>
        <taxon>Pseudomonadota</taxon>
        <taxon>Gammaproteobacteria</taxon>
        <taxon>Enterobacterales</taxon>
        <taxon>Pectobacteriaceae</taxon>
        <taxon>Dickeya</taxon>
    </lineage>
</organism>
<dbReference type="SUPFAM" id="SSF55676">
    <property type="entry name" value="CytB endotoxin-like"/>
    <property type="match status" value="1"/>
</dbReference>
<evidence type="ECO:0000313" key="5">
    <source>
        <dbReference type="Proteomes" id="UP000245055"/>
    </source>
</evidence>
<evidence type="ECO:0000313" key="3">
    <source>
        <dbReference type="EMBL" id="PWD75121.1"/>
    </source>
</evidence>
<dbReference type="EMBL" id="QESZ01000004">
    <property type="protein sequence ID" value="PWD75121.1"/>
    <property type="molecule type" value="Genomic_DNA"/>
</dbReference>
<dbReference type="GeneID" id="49320378"/>
<evidence type="ECO:0000256" key="1">
    <source>
        <dbReference type="ARBA" id="ARBA00009676"/>
    </source>
</evidence>
<dbReference type="GO" id="GO:0005576">
    <property type="term" value="C:extracellular region"/>
    <property type="evidence" value="ECO:0007669"/>
    <property type="project" value="InterPro"/>
</dbReference>
<dbReference type="InterPro" id="IPR001615">
    <property type="entry name" value="Endotoxin_CytB"/>
</dbReference>
<comment type="similarity">
    <text evidence="1">Belongs to the cyt1/cyt2 endotoxin family.</text>
</comment>
<dbReference type="InterPro" id="IPR035918">
    <property type="entry name" value="CytB_endotoxin-like_sf"/>
</dbReference>
<protein>
    <submittedName>
        <fullName evidence="3">Cytolytic delta-endotoxin</fullName>
    </submittedName>
</protein>
<dbReference type="Gene3D" id="3.40.198.10">
    <property type="entry name" value="Delta-endotoxin CytB-like"/>
    <property type="match status" value="1"/>
</dbReference>
<reference evidence="3 5" key="1">
    <citation type="submission" date="2018-05" db="EMBL/GenBank/DDBJ databases">
        <title>Genomic diversity of pathogens causing Blackleg of Potato in Pakistan.</title>
        <authorList>
            <person name="Sarfraz S."/>
            <person name="Riaz K."/>
            <person name="Oulghazi S."/>
            <person name="Cigna J."/>
            <person name="Sahi S.T."/>
            <person name="Khan S.H."/>
            <person name="Hameed A."/>
            <person name="Faure D."/>
        </authorList>
    </citation>
    <scope>NUCLEOTIDE SEQUENCE [LARGE SCALE GENOMIC DNA]</scope>
    <source>
        <strain evidence="3 5">SS70</strain>
    </source>
</reference>